<feature type="region of interest" description="Disordered" evidence="1">
    <location>
        <begin position="1"/>
        <end position="42"/>
    </location>
</feature>
<dbReference type="Proteomes" id="UP001303236">
    <property type="component" value="Chromosome"/>
</dbReference>
<protein>
    <recommendedName>
        <fullName evidence="4">Adenylate kinase</fullName>
    </recommendedName>
</protein>
<dbReference type="Gene3D" id="3.40.50.300">
    <property type="entry name" value="P-loop containing nucleotide triphosphate hydrolases"/>
    <property type="match status" value="1"/>
</dbReference>
<feature type="compositionally biased region" description="Low complexity" evidence="1">
    <location>
        <begin position="23"/>
        <end position="37"/>
    </location>
</feature>
<dbReference type="PANTHER" id="PTHR37816">
    <property type="entry name" value="YALI0E33011P"/>
    <property type="match status" value="1"/>
</dbReference>
<name>A0ABY9W191_9ACTN</name>
<gene>
    <name evidence="2" type="ORF">RI138_13645</name>
</gene>
<evidence type="ECO:0000313" key="2">
    <source>
        <dbReference type="EMBL" id="WNF27782.1"/>
    </source>
</evidence>
<dbReference type="EMBL" id="CP134500">
    <property type="protein sequence ID" value="WNF27782.1"/>
    <property type="molecule type" value="Genomic_DNA"/>
</dbReference>
<dbReference type="InterPro" id="IPR052922">
    <property type="entry name" value="Cytidylate_Kinase-2"/>
</dbReference>
<evidence type="ECO:0008006" key="4">
    <source>
        <dbReference type="Google" id="ProtNLM"/>
    </source>
</evidence>
<accession>A0ABY9W191</accession>
<dbReference type="InterPro" id="IPR027417">
    <property type="entry name" value="P-loop_NTPase"/>
</dbReference>
<sequence>MRVMNGGEGQSRAMGGRDREGVPGEVPVGDGAAAGDGPADRVPGRVVVLGTSGAGKSTLGAPLAALIGAAHSELDRFQHGPNWTQATPEEFRKKVLAEAESPRWLFDGNYIDRVAADLWPRADLIVWLNPPLPVILRRLFVRSLKRIVLRTELWGGNREGWGALFSRNSVLRWAVRSNRRHVEELPGRLAELEAQGVEVVRLRSGAAARAWSRAMDERVRARVTEAFTRVAAPSGEPGTVLDAADVLPKDCADCLAATFPDSPRTNLIERGRAATGAGTVAPVWRAAVDGLLAAGGGEAVIRASTRWESGHSETGDGVAPGARTARQSVGEEAVPADGASLRLRFVSGSGHGVLTVEYAQSG</sequence>
<evidence type="ECO:0000256" key="1">
    <source>
        <dbReference type="SAM" id="MobiDB-lite"/>
    </source>
</evidence>
<feature type="region of interest" description="Disordered" evidence="1">
    <location>
        <begin position="307"/>
        <end position="328"/>
    </location>
</feature>
<dbReference type="PANTHER" id="PTHR37816:SF1">
    <property type="entry name" value="TOXIN"/>
    <property type="match status" value="1"/>
</dbReference>
<dbReference type="SUPFAM" id="SSF52540">
    <property type="entry name" value="P-loop containing nucleoside triphosphate hydrolases"/>
    <property type="match status" value="1"/>
</dbReference>
<evidence type="ECO:0000313" key="3">
    <source>
        <dbReference type="Proteomes" id="UP001303236"/>
    </source>
</evidence>
<keyword evidence="3" id="KW-1185">Reference proteome</keyword>
<organism evidence="2 3">
    <name type="scientific">Streptomyces durocortorensis</name>
    <dbReference type="NCBI Taxonomy" id="2811104"/>
    <lineage>
        <taxon>Bacteria</taxon>
        <taxon>Bacillati</taxon>
        <taxon>Actinomycetota</taxon>
        <taxon>Actinomycetes</taxon>
        <taxon>Kitasatosporales</taxon>
        <taxon>Streptomycetaceae</taxon>
        <taxon>Streptomyces</taxon>
    </lineage>
</organism>
<reference evidence="2 3" key="1">
    <citation type="submission" date="2023-09" db="EMBL/GenBank/DDBJ databases">
        <title>Genome completion map analysis of the actinomycetes C11-1.</title>
        <authorList>
            <person name="Qin P."/>
            <person name="Guan P."/>
        </authorList>
    </citation>
    <scope>NUCLEOTIDE SEQUENCE [LARGE SCALE GENOMIC DNA]</scope>
    <source>
        <strain evidence="2 3">C11-1</strain>
    </source>
</reference>
<proteinExistence type="predicted"/>